<dbReference type="Pfam" id="PF01909">
    <property type="entry name" value="NTP_transf_2"/>
    <property type="match status" value="1"/>
</dbReference>
<gene>
    <name evidence="2" type="ORF">CRU78_09440</name>
</gene>
<organism evidence="2 3">
    <name type="scientific">Candidatus Accumulibacter phosphatis</name>
    <dbReference type="NCBI Taxonomy" id="327160"/>
    <lineage>
        <taxon>Bacteria</taxon>
        <taxon>Pseudomonadati</taxon>
        <taxon>Pseudomonadota</taxon>
        <taxon>Betaproteobacteria</taxon>
        <taxon>Candidatus Accumulibacter</taxon>
    </lineage>
</organism>
<dbReference type="Proteomes" id="UP000342300">
    <property type="component" value="Unassembled WGS sequence"/>
</dbReference>
<proteinExistence type="predicted"/>
<evidence type="ECO:0000313" key="2">
    <source>
        <dbReference type="EMBL" id="MQM30731.1"/>
    </source>
</evidence>
<dbReference type="Gene3D" id="3.30.460.10">
    <property type="entry name" value="Beta Polymerase, domain 2"/>
    <property type="match status" value="1"/>
</dbReference>
<feature type="domain" description="Polymerase nucleotidyl transferase" evidence="1">
    <location>
        <begin position="16"/>
        <end position="86"/>
    </location>
</feature>
<evidence type="ECO:0000313" key="3">
    <source>
        <dbReference type="Proteomes" id="UP000342300"/>
    </source>
</evidence>
<evidence type="ECO:0000259" key="1">
    <source>
        <dbReference type="Pfam" id="PF01909"/>
    </source>
</evidence>
<dbReference type="InterPro" id="IPR002934">
    <property type="entry name" value="Polymerase_NTP_transf_dom"/>
</dbReference>
<dbReference type="InterPro" id="IPR043519">
    <property type="entry name" value="NT_sf"/>
</dbReference>
<reference evidence="2 3" key="1">
    <citation type="submission" date="2017-09" db="EMBL/GenBank/DDBJ databases">
        <title>Metagenomic Analysis Reveals Denitrifying Candidatus Accumulibacter and Flanking Population as a Source of N2O.</title>
        <authorList>
            <person name="Gao H."/>
            <person name="Mao Y."/>
            <person name="Zhao X."/>
            <person name="Liu W.-T."/>
            <person name="Zhang T."/>
            <person name="Wells G."/>
        </authorList>
    </citation>
    <scope>NUCLEOTIDE SEQUENCE [LARGE SCALE GENOMIC DNA]</scope>
    <source>
        <strain evidence="2">CANDO_2_IC</strain>
    </source>
</reference>
<dbReference type="AlphaFoldDB" id="A0A6A7RT79"/>
<name>A0A6A7RT79_9PROT</name>
<dbReference type="SUPFAM" id="SSF81301">
    <property type="entry name" value="Nucleotidyltransferase"/>
    <property type="match status" value="1"/>
</dbReference>
<dbReference type="CDD" id="cd05403">
    <property type="entry name" value="NT_KNTase_like"/>
    <property type="match status" value="1"/>
</dbReference>
<dbReference type="PANTHER" id="PTHR43449">
    <property type="entry name" value="NUCLEOTIDYLTRANSFERASE"/>
    <property type="match status" value="1"/>
</dbReference>
<protein>
    <submittedName>
        <fullName evidence="2">DNA polymerase III subunit beta</fullName>
    </submittedName>
</protein>
<dbReference type="PANTHER" id="PTHR43449:SF3">
    <property type="entry name" value="POLYMERASE NUCLEOTIDYL TRANSFERASE DOMAIN-CONTAINING PROTEIN"/>
    <property type="match status" value="1"/>
</dbReference>
<accession>A0A6A7RT79</accession>
<dbReference type="GO" id="GO:0016779">
    <property type="term" value="F:nucleotidyltransferase activity"/>
    <property type="evidence" value="ECO:0007669"/>
    <property type="project" value="InterPro"/>
</dbReference>
<dbReference type="EMBL" id="PDHS01000207">
    <property type="protein sequence ID" value="MQM30731.1"/>
    <property type="molecule type" value="Genomic_DNA"/>
</dbReference>
<sequence>MQSEDDSLIREMIDTIIREANPDTVILFGSRARGDARPDSAVDLLIVEPEPFSPQRSRRQETARLYLALRKLALPKDLLLYSRDEFEQLRDSEHHIVGRAQREGKVLHARA</sequence>
<comment type="caution">
    <text evidence="2">The sequence shown here is derived from an EMBL/GenBank/DDBJ whole genome shotgun (WGS) entry which is preliminary data.</text>
</comment>